<keyword evidence="2" id="KW-1185">Reference proteome</keyword>
<gene>
    <name evidence="1" type="ORF">NC653_019381</name>
</gene>
<dbReference type="AlphaFoldDB" id="A0AAD6QIT2"/>
<accession>A0AAD6QIT2</accession>
<protein>
    <submittedName>
        <fullName evidence="1">Uncharacterized protein</fullName>
    </submittedName>
</protein>
<proteinExistence type="predicted"/>
<sequence length="113" mass="12616">MEGLSVEVIQWEKSMAGARLIDSEQIVTIRSSTSTATSSLNTKYIVKECCYKRSMKRFASSLPCLSPHIKSLAIDVFVISSITQIMYRASRGRVRGRVYEEGQYSLSPGSRVT</sequence>
<evidence type="ECO:0000313" key="2">
    <source>
        <dbReference type="Proteomes" id="UP001164929"/>
    </source>
</evidence>
<dbReference type="EMBL" id="JAQIZT010000007">
    <property type="protein sequence ID" value="KAJ6991154.1"/>
    <property type="molecule type" value="Genomic_DNA"/>
</dbReference>
<name>A0AAD6QIT2_9ROSI</name>
<dbReference type="Proteomes" id="UP001164929">
    <property type="component" value="Chromosome 7"/>
</dbReference>
<reference evidence="1" key="1">
    <citation type="journal article" date="2023" name="Mol. Ecol. Resour.">
        <title>Chromosome-level genome assembly of a triploid poplar Populus alba 'Berolinensis'.</title>
        <authorList>
            <person name="Chen S."/>
            <person name="Yu Y."/>
            <person name="Wang X."/>
            <person name="Wang S."/>
            <person name="Zhang T."/>
            <person name="Zhou Y."/>
            <person name="He R."/>
            <person name="Meng N."/>
            <person name="Wang Y."/>
            <person name="Liu W."/>
            <person name="Liu Z."/>
            <person name="Liu J."/>
            <person name="Guo Q."/>
            <person name="Huang H."/>
            <person name="Sederoff R.R."/>
            <person name="Wang G."/>
            <person name="Qu G."/>
            <person name="Chen S."/>
        </authorList>
    </citation>
    <scope>NUCLEOTIDE SEQUENCE</scope>
    <source>
        <strain evidence="1">SC-2020</strain>
    </source>
</reference>
<organism evidence="1 2">
    <name type="scientific">Populus alba x Populus x berolinensis</name>
    <dbReference type="NCBI Taxonomy" id="444605"/>
    <lineage>
        <taxon>Eukaryota</taxon>
        <taxon>Viridiplantae</taxon>
        <taxon>Streptophyta</taxon>
        <taxon>Embryophyta</taxon>
        <taxon>Tracheophyta</taxon>
        <taxon>Spermatophyta</taxon>
        <taxon>Magnoliopsida</taxon>
        <taxon>eudicotyledons</taxon>
        <taxon>Gunneridae</taxon>
        <taxon>Pentapetalae</taxon>
        <taxon>rosids</taxon>
        <taxon>fabids</taxon>
        <taxon>Malpighiales</taxon>
        <taxon>Salicaceae</taxon>
        <taxon>Saliceae</taxon>
        <taxon>Populus</taxon>
    </lineage>
</organism>
<comment type="caution">
    <text evidence="1">The sequence shown here is derived from an EMBL/GenBank/DDBJ whole genome shotgun (WGS) entry which is preliminary data.</text>
</comment>
<evidence type="ECO:0000313" key="1">
    <source>
        <dbReference type="EMBL" id="KAJ6991154.1"/>
    </source>
</evidence>